<comment type="caution">
    <text evidence="2">The sequence shown here is derived from an EMBL/GenBank/DDBJ whole genome shotgun (WGS) entry which is preliminary data.</text>
</comment>
<dbReference type="PANTHER" id="PTHR37017:SF11">
    <property type="entry name" value="ESTERASE_LIPASE_THIOESTERASE DOMAIN-CONTAINING PROTEIN"/>
    <property type="match status" value="1"/>
</dbReference>
<dbReference type="Proteomes" id="UP000321034">
    <property type="component" value="Unassembled WGS sequence"/>
</dbReference>
<evidence type="ECO:0000259" key="1">
    <source>
        <dbReference type="Pfam" id="PF12697"/>
    </source>
</evidence>
<dbReference type="SUPFAM" id="SSF53474">
    <property type="entry name" value="alpha/beta-Hydrolases"/>
    <property type="match status" value="1"/>
</dbReference>
<dbReference type="Pfam" id="PF12697">
    <property type="entry name" value="Abhydrolase_6"/>
    <property type="match status" value="1"/>
</dbReference>
<dbReference type="PANTHER" id="PTHR37017">
    <property type="entry name" value="AB HYDROLASE-1 DOMAIN-CONTAINING PROTEIN-RELATED"/>
    <property type="match status" value="1"/>
</dbReference>
<evidence type="ECO:0000313" key="2">
    <source>
        <dbReference type="EMBL" id="TXK12189.1"/>
    </source>
</evidence>
<name>A0A5C8I1J1_9MICO</name>
<dbReference type="GO" id="GO:0016787">
    <property type="term" value="F:hydrolase activity"/>
    <property type="evidence" value="ECO:0007669"/>
    <property type="project" value="UniProtKB-KW"/>
</dbReference>
<reference evidence="2 3" key="1">
    <citation type="submission" date="2019-08" db="EMBL/GenBank/DDBJ databases">
        <authorList>
            <person name="Dong K."/>
        </authorList>
    </citation>
    <scope>NUCLEOTIDE SEQUENCE [LARGE SCALE GENOMIC DNA]</scope>
    <source>
        <strain evidence="2 3">JCM14558</strain>
    </source>
</reference>
<sequence>MTERATVVLVHGAFVDASSWWPVVLRLLGSGHRVLAPAVGGRSLDGDGRYIRNFAERVGGPVLLVGHGYGAAVVTVAGGARNVVGLLFIAGYALEQGESIAQIRDAFAPTAISQHLVPAMFYGDDGEPGTEITVAVDEFPRLLAEGLPEDEASVLAVSQRPMSVSVLTERASGEAWRTIPSWGVVSTEDLTISPDLQRFGYRRARCRDIAAFEAPHLVIQTHAAEIVRFIDDILGEIAADG</sequence>
<dbReference type="AlphaFoldDB" id="A0A5C8I1J1"/>
<gene>
    <name evidence="2" type="ORF">FVP77_01480</name>
</gene>
<protein>
    <submittedName>
        <fullName evidence="2">Alpha/beta hydrolase</fullName>
    </submittedName>
</protein>
<dbReference type="RefSeq" id="WP_147892930.1">
    <property type="nucleotide sequence ID" value="NZ_BAAANR010000001.1"/>
</dbReference>
<dbReference type="InterPro" id="IPR052897">
    <property type="entry name" value="Sec-Metab_Biosynth_Hydrolase"/>
</dbReference>
<organism evidence="2 3">
    <name type="scientific">Microbacterium hatanonis</name>
    <dbReference type="NCBI Taxonomy" id="404366"/>
    <lineage>
        <taxon>Bacteria</taxon>
        <taxon>Bacillati</taxon>
        <taxon>Actinomycetota</taxon>
        <taxon>Actinomycetes</taxon>
        <taxon>Micrococcales</taxon>
        <taxon>Microbacteriaceae</taxon>
        <taxon>Microbacterium</taxon>
    </lineage>
</organism>
<feature type="domain" description="AB hydrolase-1" evidence="1">
    <location>
        <begin position="7"/>
        <end position="228"/>
    </location>
</feature>
<dbReference type="EMBL" id="VRSV01000001">
    <property type="protein sequence ID" value="TXK12189.1"/>
    <property type="molecule type" value="Genomic_DNA"/>
</dbReference>
<keyword evidence="2" id="KW-0378">Hydrolase</keyword>
<proteinExistence type="predicted"/>
<keyword evidence="3" id="KW-1185">Reference proteome</keyword>
<dbReference type="OrthoDB" id="9814966at2"/>
<dbReference type="Gene3D" id="3.40.50.1820">
    <property type="entry name" value="alpha/beta hydrolase"/>
    <property type="match status" value="1"/>
</dbReference>
<dbReference type="InterPro" id="IPR029058">
    <property type="entry name" value="AB_hydrolase_fold"/>
</dbReference>
<accession>A0A5C8I1J1</accession>
<evidence type="ECO:0000313" key="3">
    <source>
        <dbReference type="Proteomes" id="UP000321034"/>
    </source>
</evidence>
<dbReference type="InterPro" id="IPR000073">
    <property type="entry name" value="AB_hydrolase_1"/>
</dbReference>